<dbReference type="Proteomes" id="UP000468388">
    <property type="component" value="Unassembled WGS sequence"/>
</dbReference>
<keyword evidence="3" id="KW-1185">Reference proteome</keyword>
<organism evidence="2 3">
    <name type="scientific">Chitinophaga oryziterrae</name>
    <dbReference type="NCBI Taxonomy" id="1031224"/>
    <lineage>
        <taxon>Bacteria</taxon>
        <taxon>Pseudomonadati</taxon>
        <taxon>Bacteroidota</taxon>
        <taxon>Chitinophagia</taxon>
        <taxon>Chitinophagales</taxon>
        <taxon>Chitinophagaceae</taxon>
        <taxon>Chitinophaga</taxon>
    </lineage>
</organism>
<evidence type="ECO:0000313" key="3">
    <source>
        <dbReference type="Proteomes" id="UP000468388"/>
    </source>
</evidence>
<dbReference type="InterPro" id="IPR011044">
    <property type="entry name" value="Quino_amine_DH_bsu"/>
</dbReference>
<dbReference type="SUPFAM" id="SSF50969">
    <property type="entry name" value="YVTN repeat-like/Quinoprotein amine dehydrogenase"/>
    <property type="match status" value="1"/>
</dbReference>
<evidence type="ECO:0000313" key="2">
    <source>
        <dbReference type="EMBL" id="MVT40280.1"/>
    </source>
</evidence>
<dbReference type="OrthoDB" id="828261at2"/>
<evidence type="ECO:0000256" key="1">
    <source>
        <dbReference type="SAM" id="SignalP"/>
    </source>
</evidence>
<protein>
    <submittedName>
        <fullName evidence="2">DUF4221 domain-containing protein</fullName>
    </submittedName>
</protein>
<keyword evidence="1" id="KW-0732">Signal</keyword>
<dbReference type="AlphaFoldDB" id="A0A6N8J525"/>
<proteinExistence type="predicted"/>
<gene>
    <name evidence="2" type="ORF">GO495_06780</name>
</gene>
<reference evidence="2 3" key="1">
    <citation type="submission" date="2019-12" db="EMBL/GenBank/DDBJ databases">
        <title>The draft genomic sequence of strain Chitinophaga oryziterrae JCM 16595.</title>
        <authorList>
            <person name="Zhang X."/>
        </authorList>
    </citation>
    <scope>NUCLEOTIDE SEQUENCE [LARGE SCALE GENOMIC DNA]</scope>
    <source>
        <strain evidence="2 3">JCM 16595</strain>
    </source>
</reference>
<dbReference type="EMBL" id="WRXO01000001">
    <property type="protein sequence ID" value="MVT40280.1"/>
    <property type="molecule type" value="Genomic_DNA"/>
</dbReference>
<name>A0A6N8J525_9BACT</name>
<feature type="chain" id="PRO_5027082711" evidence="1">
    <location>
        <begin position="23"/>
        <end position="396"/>
    </location>
</feature>
<sequence>MCYRSCKARAALALLVVCLSCHDPLFKVVPTPRNHIGTWHLVGSDTLSIAIDQHSRSTTYMLNDFFKLGDSSFLAVVHQQMNTLNIYNLTSKKLSKRIVFSKDGPNGIGSLFVAHFINYDSILVRGKDDHKLYLMDSAGLVKRTLDLRFEGMDRIRELYFTPNGKPLLMGSRLFGVLLPSVSVDENRHRLTDLPFYTYDLLGNAGRKLVRAVQFPKFFRQDGTRWACISWEPTFCDFKGKIAYGFPALDSIYVYDLNTQKVVAHGVPSVEGFVPVEASTAEWHDGMTVKLAKSAYLNYLLRYDPYQDVFYRFVFLPLEEDLNYTDFYRAMADKPVVVQIIDAKDFSVKGETRLKSKQFYFQDTFVGDDGLYISNNHPARKDRNEDFISYTHFKISK</sequence>
<dbReference type="Pfam" id="PF13970">
    <property type="entry name" value="DUF4221"/>
    <property type="match status" value="1"/>
</dbReference>
<feature type="signal peptide" evidence="1">
    <location>
        <begin position="1"/>
        <end position="22"/>
    </location>
</feature>
<comment type="caution">
    <text evidence="2">The sequence shown here is derived from an EMBL/GenBank/DDBJ whole genome shotgun (WGS) entry which is preliminary data.</text>
</comment>
<accession>A0A6N8J525</accession>
<dbReference type="InterPro" id="IPR025316">
    <property type="entry name" value="DUF4221"/>
</dbReference>
<dbReference type="RefSeq" id="WP_157298907.1">
    <property type="nucleotide sequence ID" value="NZ_BAAAZB010000005.1"/>
</dbReference>